<comment type="caution">
    <text evidence="2">The sequence shown here is derived from an EMBL/GenBank/DDBJ whole genome shotgun (WGS) entry which is preliminary data.</text>
</comment>
<proteinExistence type="predicted"/>
<name>A0ABQ4GNW0_9ACTN</name>
<dbReference type="EMBL" id="BOOF01000022">
    <property type="protein sequence ID" value="GIH63103.1"/>
    <property type="molecule type" value="Genomic_DNA"/>
</dbReference>
<organism evidence="2 3">
    <name type="scientific">Microbispora siamensis</name>
    <dbReference type="NCBI Taxonomy" id="564413"/>
    <lineage>
        <taxon>Bacteria</taxon>
        <taxon>Bacillati</taxon>
        <taxon>Actinomycetota</taxon>
        <taxon>Actinomycetes</taxon>
        <taxon>Streptosporangiales</taxon>
        <taxon>Streptosporangiaceae</taxon>
        <taxon>Microbispora</taxon>
    </lineage>
</organism>
<feature type="compositionally biased region" description="Pro residues" evidence="1">
    <location>
        <begin position="79"/>
        <end position="89"/>
    </location>
</feature>
<feature type="region of interest" description="Disordered" evidence="1">
    <location>
        <begin position="49"/>
        <end position="100"/>
    </location>
</feature>
<sequence length="100" mass="10084">MSGSSLGSELWARSAATAVVTAGAAIAGAAVPTIIAAKVTQDSTVSGNRVRRGRAAAGVRSEKQGLGVMPRSLSDDGCPPHPGTPPAHPYQPLTHHQGHL</sequence>
<evidence type="ECO:0000313" key="2">
    <source>
        <dbReference type="EMBL" id="GIH63103.1"/>
    </source>
</evidence>
<protein>
    <submittedName>
        <fullName evidence="2">Uncharacterized protein</fullName>
    </submittedName>
</protein>
<gene>
    <name evidence="2" type="ORF">Msi02_39200</name>
</gene>
<dbReference type="Proteomes" id="UP000660454">
    <property type="component" value="Unassembled WGS sequence"/>
</dbReference>
<reference evidence="2 3" key="1">
    <citation type="submission" date="2021-01" db="EMBL/GenBank/DDBJ databases">
        <title>Whole genome shotgun sequence of Microbispora siamensis NBRC 104113.</title>
        <authorList>
            <person name="Komaki H."/>
            <person name="Tamura T."/>
        </authorList>
    </citation>
    <scope>NUCLEOTIDE SEQUENCE [LARGE SCALE GENOMIC DNA]</scope>
    <source>
        <strain evidence="2 3">NBRC 104113</strain>
    </source>
</reference>
<accession>A0ABQ4GNW0</accession>
<keyword evidence="3" id="KW-1185">Reference proteome</keyword>
<evidence type="ECO:0000313" key="3">
    <source>
        <dbReference type="Proteomes" id="UP000660454"/>
    </source>
</evidence>
<evidence type="ECO:0000256" key="1">
    <source>
        <dbReference type="SAM" id="MobiDB-lite"/>
    </source>
</evidence>